<dbReference type="Proteomes" id="UP000279422">
    <property type="component" value="Unassembled WGS sequence"/>
</dbReference>
<evidence type="ECO:0000256" key="2">
    <source>
        <dbReference type="ARBA" id="ARBA00022801"/>
    </source>
</evidence>
<organism evidence="4 5">
    <name type="scientific">Aerophobetes bacterium</name>
    <dbReference type="NCBI Taxonomy" id="2030807"/>
    <lineage>
        <taxon>Bacteria</taxon>
        <taxon>Candidatus Aerophobota</taxon>
    </lineage>
</organism>
<evidence type="ECO:0000259" key="3">
    <source>
        <dbReference type="Pfam" id="PF00884"/>
    </source>
</evidence>
<evidence type="ECO:0000313" key="4">
    <source>
        <dbReference type="EMBL" id="RLE10046.1"/>
    </source>
</evidence>
<evidence type="ECO:0000256" key="1">
    <source>
        <dbReference type="ARBA" id="ARBA00008779"/>
    </source>
</evidence>
<comment type="similarity">
    <text evidence="1">Belongs to the sulfatase family.</text>
</comment>
<dbReference type="InterPro" id="IPR000917">
    <property type="entry name" value="Sulfatase_N"/>
</dbReference>
<dbReference type="InterPro" id="IPR050738">
    <property type="entry name" value="Sulfatase"/>
</dbReference>
<gene>
    <name evidence="4" type="ORF">DRJ00_02585</name>
</gene>
<accession>A0A497E4T0</accession>
<dbReference type="EMBL" id="QMPZ01000019">
    <property type="protein sequence ID" value="RLE10046.1"/>
    <property type="molecule type" value="Genomic_DNA"/>
</dbReference>
<dbReference type="Pfam" id="PF00884">
    <property type="entry name" value="Sulfatase"/>
    <property type="match status" value="1"/>
</dbReference>
<sequence length="475" mass="54976">MNIILIVSDTFRRDHLGCYGNKWISTPNLDKFAKESIVFDQAYAASFPTVPNRMDIMTGRFSFVQYEWQPLPRDEVVLSEILGEAGYVTMLIADTPHILEDGYNFDRGFTGWKWIRGQEAERYMTDPIEVKLPCAPHKLRNPEGVKKYLRNVSLRQSEADYFVARTMIEAAKWLERNYKQEKFFLYVDTFDPHEPWDPPRWYVDRYDPNYEGEEVIYPVYGPADYLTREELRHMRALYAGEVTMVDRWIGMLLRKIEDLGLFDNTAVIFTTDHGFYLGEHNLTGKSIITSEFHANAPLYEEVTHIPLLIRLPGQTKRGVHCSALVQPPDLTATIIELAGVEDPGTLQGRSLLPLLKGERCRWRDIAITSPTLIHGRAGATRPTITDGEYSFIYVGFSPSEPEEKHKTRAVDGILRGLKSLGKVENELYHLPSDPQQRHNIFSERKDVAKRLHSRFVDFLREVGISEERLRYWLKI</sequence>
<dbReference type="Gene3D" id="3.40.720.10">
    <property type="entry name" value="Alkaline Phosphatase, subunit A"/>
    <property type="match status" value="1"/>
</dbReference>
<dbReference type="PANTHER" id="PTHR42693">
    <property type="entry name" value="ARYLSULFATASE FAMILY MEMBER"/>
    <property type="match status" value="1"/>
</dbReference>
<dbReference type="InterPro" id="IPR017850">
    <property type="entry name" value="Alkaline_phosphatase_core_sf"/>
</dbReference>
<proteinExistence type="inferred from homology"/>
<keyword evidence="2" id="KW-0378">Hydrolase</keyword>
<evidence type="ECO:0000313" key="5">
    <source>
        <dbReference type="Proteomes" id="UP000279422"/>
    </source>
</evidence>
<feature type="domain" description="Sulfatase N-terminal" evidence="3">
    <location>
        <begin position="2"/>
        <end position="340"/>
    </location>
</feature>
<dbReference type="PANTHER" id="PTHR42693:SF53">
    <property type="entry name" value="ENDO-4-O-SULFATASE"/>
    <property type="match status" value="1"/>
</dbReference>
<dbReference type="SUPFAM" id="SSF53649">
    <property type="entry name" value="Alkaline phosphatase-like"/>
    <property type="match status" value="1"/>
</dbReference>
<comment type="caution">
    <text evidence="4">The sequence shown here is derived from an EMBL/GenBank/DDBJ whole genome shotgun (WGS) entry which is preliminary data.</text>
</comment>
<reference evidence="4 5" key="1">
    <citation type="submission" date="2018-06" db="EMBL/GenBank/DDBJ databases">
        <title>Extensive metabolic versatility and redundancy in microbially diverse, dynamic hydrothermal sediments.</title>
        <authorList>
            <person name="Dombrowski N."/>
            <person name="Teske A."/>
            <person name="Baker B.J."/>
        </authorList>
    </citation>
    <scope>NUCLEOTIDE SEQUENCE [LARGE SCALE GENOMIC DNA]</scope>
    <source>
        <strain evidence="4">B47_G16</strain>
    </source>
</reference>
<dbReference type="CDD" id="cd16148">
    <property type="entry name" value="sulfatase_like"/>
    <property type="match status" value="1"/>
</dbReference>
<dbReference type="GO" id="GO:0004065">
    <property type="term" value="F:arylsulfatase activity"/>
    <property type="evidence" value="ECO:0007669"/>
    <property type="project" value="TreeGrafter"/>
</dbReference>
<protein>
    <recommendedName>
        <fullName evidence="3">Sulfatase N-terminal domain-containing protein</fullName>
    </recommendedName>
</protein>
<name>A0A497E4T0_UNCAE</name>
<dbReference type="AlphaFoldDB" id="A0A497E4T0"/>